<dbReference type="InterPro" id="IPR050740">
    <property type="entry name" value="Aldehyde_DH_Superfamily"/>
</dbReference>
<dbReference type="Gene3D" id="3.40.309.10">
    <property type="entry name" value="Aldehyde Dehydrogenase, Chain A, domain 2"/>
    <property type="match status" value="1"/>
</dbReference>
<dbReference type="InterPro" id="IPR015590">
    <property type="entry name" value="Aldehyde_DH_dom"/>
</dbReference>
<organism evidence="7 8">
    <name type="scientific">Glossina brevipalpis</name>
    <dbReference type="NCBI Taxonomy" id="37001"/>
    <lineage>
        <taxon>Eukaryota</taxon>
        <taxon>Metazoa</taxon>
        <taxon>Ecdysozoa</taxon>
        <taxon>Arthropoda</taxon>
        <taxon>Hexapoda</taxon>
        <taxon>Insecta</taxon>
        <taxon>Pterygota</taxon>
        <taxon>Neoptera</taxon>
        <taxon>Endopterygota</taxon>
        <taxon>Diptera</taxon>
        <taxon>Brachycera</taxon>
        <taxon>Muscomorpha</taxon>
        <taxon>Hippoboscoidea</taxon>
        <taxon>Glossinidae</taxon>
        <taxon>Glossina</taxon>
    </lineage>
</organism>
<dbReference type="AlphaFoldDB" id="A0A1A9WB71"/>
<dbReference type="Pfam" id="PF00171">
    <property type="entry name" value="Aldedh"/>
    <property type="match status" value="2"/>
</dbReference>
<evidence type="ECO:0000256" key="1">
    <source>
        <dbReference type="ARBA" id="ARBA00005176"/>
    </source>
</evidence>
<keyword evidence="3 5" id="KW-0560">Oxidoreductase</keyword>
<dbReference type="FunFam" id="3.40.309.10:FF:000004">
    <property type="entry name" value="Succinate-semialdehyde dehydrogenase I"/>
    <property type="match status" value="1"/>
</dbReference>
<dbReference type="SUPFAM" id="SSF53720">
    <property type="entry name" value="ALDH-like"/>
    <property type="match status" value="1"/>
</dbReference>
<dbReference type="PANTHER" id="PTHR43353:SF5">
    <property type="entry name" value="SUCCINATE-SEMIALDEHYDE DEHYDROGENASE, MITOCHONDRIAL"/>
    <property type="match status" value="1"/>
</dbReference>
<comment type="pathway">
    <text evidence="1">Amino-acid degradation; 4-aminobutanoate degradation.</text>
</comment>
<evidence type="ECO:0000256" key="5">
    <source>
        <dbReference type="RuleBase" id="RU003345"/>
    </source>
</evidence>
<dbReference type="EnsemblMetazoa" id="GBRI012917-RA">
    <property type="protein sequence ID" value="GBRI012917-PA"/>
    <property type="gene ID" value="GBRI012917"/>
</dbReference>
<reference evidence="8" key="1">
    <citation type="submission" date="2014-03" db="EMBL/GenBank/DDBJ databases">
        <authorList>
            <person name="Aksoy S."/>
            <person name="Warren W."/>
            <person name="Wilson R.K."/>
        </authorList>
    </citation>
    <scope>NUCLEOTIDE SEQUENCE [LARGE SCALE GENOMIC DNA]</scope>
    <source>
        <strain evidence="8">IAEA</strain>
    </source>
</reference>
<keyword evidence="8" id="KW-1185">Reference proteome</keyword>
<comment type="similarity">
    <text evidence="2 5">Belongs to the aldehyde dehydrogenase family.</text>
</comment>
<accession>A0A1A9WB71</accession>
<dbReference type="VEuPathDB" id="VectorBase:GBRI012917"/>
<dbReference type="CDD" id="cd07103">
    <property type="entry name" value="ALDH_F5_SSADH_GabD"/>
    <property type="match status" value="1"/>
</dbReference>
<dbReference type="InterPro" id="IPR029510">
    <property type="entry name" value="Ald_DH_CS_GLU"/>
</dbReference>
<feature type="domain" description="Aldehyde dehydrogenase" evidence="6">
    <location>
        <begin position="15"/>
        <end position="174"/>
    </location>
</feature>
<feature type="domain" description="Aldehyde dehydrogenase" evidence="6">
    <location>
        <begin position="197"/>
        <end position="503"/>
    </location>
</feature>
<name>A0A1A9WB71_9MUSC</name>
<evidence type="ECO:0000313" key="8">
    <source>
        <dbReference type="Proteomes" id="UP000091820"/>
    </source>
</evidence>
<dbReference type="PANTHER" id="PTHR43353">
    <property type="entry name" value="SUCCINATE-SEMIALDEHYDE DEHYDROGENASE, MITOCHONDRIAL"/>
    <property type="match status" value="1"/>
</dbReference>
<feature type="active site" evidence="4">
    <location>
        <position position="279"/>
    </location>
</feature>
<dbReference type="PROSITE" id="PS00687">
    <property type="entry name" value="ALDEHYDE_DEHYDR_GLU"/>
    <property type="match status" value="1"/>
</dbReference>
<dbReference type="GO" id="GO:0005739">
    <property type="term" value="C:mitochondrion"/>
    <property type="evidence" value="ECO:0007669"/>
    <property type="project" value="TreeGrafter"/>
</dbReference>
<reference evidence="7" key="2">
    <citation type="submission" date="2020-05" db="UniProtKB">
        <authorList>
            <consortium name="EnsemblMetazoa"/>
        </authorList>
    </citation>
    <scope>IDENTIFICATION</scope>
    <source>
        <strain evidence="7">IAEA</strain>
    </source>
</reference>
<dbReference type="FunFam" id="3.40.605.10:FF:000063">
    <property type="entry name" value="Succinate-semialdehyde dehydrogenase, mitochondrial"/>
    <property type="match status" value="1"/>
</dbReference>
<evidence type="ECO:0000256" key="2">
    <source>
        <dbReference type="ARBA" id="ARBA00009986"/>
    </source>
</evidence>
<dbReference type="Proteomes" id="UP000091820">
    <property type="component" value="Unassembled WGS sequence"/>
</dbReference>
<evidence type="ECO:0000259" key="6">
    <source>
        <dbReference type="Pfam" id="PF00171"/>
    </source>
</evidence>
<evidence type="ECO:0000256" key="3">
    <source>
        <dbReference type="ARBA" id="ARBA00023002"/>
    </source>
</evidence>
<dbReference type="InterPro" id="IPR016161">
    <property type="entry name" value="Ald_DH/histidinol_DH"/>
</dbReference>
<dbReference type="STRING" id="37001.A0A1A9WB71"/>
<dbReference type="InterPro" id="IPR016162">
    <property type="entry name" value="Ald_DH_N"/>
</dbReference>
<dbReference type="Gene3D" id="3.40.605.10">
    <property type="entry name" value="Aldehyde Dehydrogenase, Chain A, domain 1"/>
    <property type="match status" value="2"/>
</dbReference>
<proteinExistence type="inferred from homology"/>
<dbReference type="GO" id="GO:0009450">
    <property type="term" value="P:gamma-aminobutyric acid catabolic process"/>
    <property type="evidence" value="ECO:0007669"/>
    <property type="project" value="TreeGrafter"/>
</dbReference>
<evidence type="ECO:0000313" key="7">
    <source>
        <dbReference type="EnsemblMetazoa" id="GBRI012917-PA"/>
    </source>
</evidence>
<dbReference type="GO" id="GO:0004777">
    <property type="term" value="F:succinate-semialdehyde dehydrogenase (NAD+) activity"/>
    <property type="evidence" value="ECO:0007669"/>
    <property type="project" value="TreeGrafter"/>
</dbReference>
<dbReference type="InterPro" id="IPR016163">
    <property type="entry name" value="Ald_DH_C"/>
</dbReference>
<sequence>MSLLLLSKAFINGKWVDAADGDVYEVCNPANGKLIGCVPNMKVEDCRDAIVAAKCAFSSREWSCLAAKQRADLLKCWAILLKQNIDDIADIITAESGKPITEAKQEVLCGSSVLEWFAEEARRVYGEIIPSPKKDRELLVIKQPLGVAGLITPWNFPLGMITRKAGAALATGNYEISSYLKLIILNNFCFPSPPPPGCTLVIKPSLFTPLTCLAMAKLSEEAGFPRGVINVVTSNNARSIGEYMCKSRDIQIISFTGSTNIGKLIYRLCADDLKRVSLELGGNAPFIVFDSADLKKATESALIAKFRNCGQSSIAANRFFVQDGIYDRFVACFKQQVEDLIIGFGCSEETQIGPLINEDQFTTICELVEDARKKNACILTGGCSVPCLGKLFYAPTIITKVPPEARIYCEEIFGPIAPIIKFKTEEDVIRKANDTKSGLAAYFFTENLQQAFRVAKRLEVGIVGINEGIISSVEAPYGGIKESGIGHECGHQGTDEYINIKSICLGNLK</sequence>
<evidence type="ECO:0000256" key="4">
    <source>
        <dbReference type="PROSITE-ProRule" id="PRU10007"/>
    </source>
</evidence>
<protein>
    <recommendedName>
        <fullName evidence="6">Aldehyde dehydrogenase domain-containing protein</fullName>
    </recommendedName>
</protein>